<dbReference type="Proteomes" id="UP000541558">
    <property type="component" value="Unassembled WGS sequence"/>
</dbReference>
<proteinExistence type="predicted"/>
<dbReference type="AlphaFoldDB" id="A0A8H5AYP0"/>
<gene>
    <name evidence="1" type="ORF">D9611_008607</name>
</gene>
<keyword evidence="2" id="KW-1185">Reference proteome</keyword>
<dbReference type="OrthoDB" id="2692326at2759"/>
<evidence type="ECO:0000313" key="2">
    <source>
        <dbReference type="Proteomes" id="UP000541558"/>
    </source>
</evidence>
<comment type="caution">
    <text evidence="1">The sequence shown here is derived from an EMBL/GenBank/DDBJ whole genome shotgun (WGS) entry which is preliminary data.</text>
</comment>
<accession>A0A8H5AYP0</accession>
<name>A0A8H5AYP0_9AGAR</name>
<dbReference type="EMBL" id="JAACJK010000224">
    <property type="protein sequence ID" value="KAF5313350.1"/>
    <property type="molecule type" value="Genomic_DNA"/>
</dbReference>
<evidence type="ECO:0008006" key="3">
    <source>
        <dbReference type="Google" id="ProtNLM"/>
    </source>
</evidence>
<reference evidence="1 2" key="1">
    <citation type="journal article" date="2020" name="ISME J.">
        <title>Uncovering the hidden diversity of litter-decomposition mechanisms in mushroom-forming fungi.</title>
        <authorList>
            <person name="Floudas D."/>
            <person name="Bentzer J."/>
            <person name="Ahren D."/>
            <person name="Johansson T."/>
            <person name="Persson P."/>
            <person name="Tunlid A."/>
        </authorList>
    </citation>
    <scope>NUCLEOTIDE SEQUENCE [LARGE SCALE GENOMIC DNA]</scope>
    <source>
        <strain evidence="1 2">CBS 175.51</strain>
    </source>
</reference>
<organism evidence="1 2">
    <name type="scientific">Ephemerocybe angulata</name>
    <dbReference type="NCBI Taxonomy" id="980116"/>
    <lineage>
        <taxon>Eukaryota</taxon>
        <taxon>Fungi</taxon>
        <taxon>Dikarya</taxon>
        <taxon>Basidiomycota</taxon>
        <taxon>Agaricomycotina</taxon>
        <taxon>Agaricomycetes</taxon>
        <taxon>Agaricomycetidae</taxon>
        <taxon>Agaricales</taxon>
        <taxon>Agaricineae</taxon>
        <taxon>Psathyrellaceae</taxon>
        <taxon>Ephemerocybe</taxon>
    </lineage>
</organism>
<dbReference type="Gene3D" id="1.20.1280.50">
    <property type="match status" value="1"/>
</dbReference>
<evidence type="ECO:0000313" key="1">
    <source>
        <dbReference type="EMBL" id="KAF5313350.1"/>
    </source>
</evidence>
<protein>
    <recommendedName>
        <fullName evidence="3">F-box domain-containing protein</fullName>
    </recommendedName>
</protein>
<sequence>MTSPPYFPLIPRYSHGAPLATIAEEVEPPLTTGQSLEAYPQSIRLTDDYKQSPAQLPTSETGCQDSPPTVLGVPPEVLTMIFKRLGDGQFAAERLPLRERAVALLRASHVSAYFRQVILQDPSLWSAVPFLNDLSLEFLDAVMSRSKPLPIHLSFSEDGTLPGEGPVWDLVAQNVNRVSRLYVGVGEGYRGVRLKNLLLSSACSLVQCTVRYFGDRMVHLNFLESRGARLFNNHSPNLRTLNLTNCIIPFHQYTLSILSGVSIQYNGYALSNTVTPLNVLALDPPLNSFTSLRSLTLINCAHPIVRSGRLSAIKAISFPSLQNLVLAETAEACRQLSRNLDVPAACNRDITVGFKSSQELGVEDAASVAEAVCGFVPHGMGYTHCSVEMGDGRHSLSLTKGASANPTGVTIRFNLLKAGGRIGGVLSLLLRVFTFLILPNHTISAAEPFLYRLWEELALALATPLAFPSTIVLTFDRDSSAPYLLVALLKAMPNIKEVTTYTPEVWANPILPHLLERRNAPALRKLSIPYENVMELATDELAQFLNSRSDVEQVSFPVEESTFMSMGYAVESEIASTLRSIADRIPETVALNWRAR</sequence>